<evidence type="ECO:0000256" key="1">
    <source>
        <dbReference type="ARBA" id="ARBA00000829"/>
    </source>
</evidence>
<dbReference type="InterPro" id="IPR041625">
    <property type="entry name" value="Beta-mannosidase_Ig"/>
</dbReference>
<accession>A0A174EYR0</accession>
<evidence type="ECO:0000256" key="4">
    <source>
        <dbReference type="ARBA" id="ARBA00011738"/>
    </source>
</evidence>
<dbReference type="AlphaFoldDB" id="A0A174EYR0"/>
<dbReference type="SUPFAM" id="SSF49303">
    <property type="entry name" value="beta-Galactosidase/glucuronidase domain"/>
    <property type="match status" value="2"/>
</dbReference>
<protein>
    <recommendedName>
        <fullName evidence="11">Beta-mannosidase B</fullName>
        <ecNumber evidence="5">3.2.1.25</ecNumber>
    </recommendedName>
    <alternativeName>
        <fullName evidence="12">Mannanase B</fullName>
    </alternativeName>
</protein>
<feature type="domain" description="Glycoside hydrolase family 2 immunoglobulin-like beta-sandwich" evidence="13">
    <location>
        <begin position="191"/>
        <end position="292"/>
    </location>
</feature>
<evidence type="ECO:0000313" key="18">
    <source>
        <dbReference type="Proteomes" id="UP000095651"/>
    </source>
</evidence>
<dbReference type="EC" id="3.2.1.25" evidence="5"/>
<dbReference type="InterPro" id="IPR008979">
    <property type="entry name" value="Galactose-bd-like_sf"/>
</dbReference>
<proteinExistence type="inferred from homology"/>
<dbReference type="Pfam" id="PF00703">
    <property type="entry name" value="Glyco_hydro_2"/>
    <property type="match status" value="1"/>
</dbReference>
<dbReference type="Pfam" id="PF22666">
    <property type="entry name" value="Glyco_hydro_2_N2"/>
    <property type="match status" value="1"/>
</dbReference>
<feature type="domain" description="Beta-mannosidase-like galactose-binding" evidence="16">
    <location>
        <begin position="11"/>
        <end position="178"/>
    </location>
</feature>
<evidence type="ECO:0000256" key="8">
    <source>
        <dbReference type="ARBA" id="ARBA00023180"/>
    </source>
</evidence>
<evidence type="ECO:0000256" key="12">
    <source>
        <dbReference type="ARBA" id="ARBA00041614"/>
    </source>
</evidence>
<dbReference type="InterPro" id="IPR013783">
    <property type="entry name" value="Ig-like_fold"/>
</dbReference>
<evidence type="ECO:0000259" key="15">
    <source>
        <dbReference type="Pfam" id="PF17786"/>
    </source>
</evidence>
<evidence type="ECO:0000256" key="5">
    <source>
        <dbReference type="ARBA" id="ARBA00012754"/>
    </source>
</evidence>
<comment type="subcellular location">
    <subcellularLocation>
        <location evidence="2">Secreted</location>
    </subcellularLocation>
</comment>
<feature type="domain" description="Beta-mannosidase Ig-fold" evidence="14">
    <location>
        <begin position="740"/>
        <end position="816"/>
    </location>
</feature>
<keyword evidence="7 17" id="KW-0378">Hydrolase</keyword>
<dbReference type="Gene3D" id="2.60.120.260">
    <property type="entry name" value="Galactose-binding domain-like"/>
    <property type="match status" value="1"/>
</dbReference>
<sequence>MKSYMELNENWSMRKSGDTKWRPASIPGSVYSNLLEQGEMKNPYYGENQYEVCEISRNDFEFACYFIVTEDIIAQEKNFLQFDGLDTLVDIYLNGQKLGRADNMHRTWRYDVTGAINTELNELKLYFYSPIRYIEEKQAERPLWGVATTIPGYPYLRKAHFMYGWDWGPQLPDMGIWRKVTLYGVSKALLDNIHIRQEHKSGGVELSIQAEIEAFSEGRFDMDVRILDPEGKVIAICKKRLNGKDCNCEMKINNPKLWWPNGYGEQPLYTVEARLMEGDCCIDSKTVRTGLRTIRVSRDDDQWGQEFCIVVNETKIFAMGADYIPEDQIISRCSPSKTRHLLEQCVKANFNHIRVWGGGCYPEDYFFDICDELGLLVWQDFMFACAVYRMSEDFTNNIRQEIIENVKRIRNHASLALWCGNNEMETAWDSWEIPQDQDLKEDYLFQFEELIPEICRQYDPDTFYWPSSPSCGGNFEDPNSYTRGDVHYWDVWHGMKPLTEFRKFYFRFCSEYGFMSLPNQKTINDFAAPEECNLFSAVMEAHQKCDDGNKKLLYYLSQMVSYPYSFEGLIYATQLLQADAIRSNVEHMRRNRGRCMGSTYWQVNDSNPIISWSSIDYNGRWKALHYYAKRFYAPVLLSVNEENLEEVVFNISNEQVTGIEGVICWTLRDAGAHVLKEGKAEVKAAPLSAKDCFQLNLSKELDTIEKKRSHYLEYAFYDSTGQNRSYGTTLFVMPKHFRFKSPNITFCVTEETGGYRIQLKAEAFAKGVCLDLKKYDCSFSDNWFDIHGEETVSVWVGRDTISHAIDRNELEENLIIYCSNDL</sequence>
<comment type="subunit">
    <text evidence="4">Homodimer.</text>
</comment>
<dbReference type="GO" id="GO:0005576">
    <property type="term" value="C:extracellular region"/>
    <property type="evidence" value="ECO:0007669"/>
    <property type="project" value="UniProtKB-SubCell"/>
</dbReference>
<keyword evidence="6" id="KW-0964">Secreted</keyword>
<dbReference type="Gene3D" id="2.60.40.10">
    <property type="entry name" value="Immunoglobulins"/>
    <property type="match status" value="2"/>
</dbReference>
<reference evidence="17 18" key="1">
    <citation type="submission" date="2015-09" db="EMBL/GenBank/DDBJ databases">
        <authorList>
            <consortium name="Pathogen Informatics"/>
        </authorList>
    </citation>
    <scope>NUCLEOTIDE SEQUENCE [LARGE SCALE GENOMIC DNA]</scope>
    <source>
        <strain evidence="17 18">2789STDY5608850</strain>
    </source>
</reference>
<dbReference type="GO" id="GO:0004567">
    <property type="term" value="F:beta-mannosidase activity"/>
    <property type="evidence" value="ECO:0007669"/>
    <property type="project" value="UniProtKB-EC"/>
</dbReference>
<dbReference type="SUPFAM" id="SSF49785">
    <property type="entry name" value="Galactose-binding domain-like"/>
    <property type="match status" value="1"/>
</dbReference>
<dbReference type="FunFam" id="3.20.20.80:FF:000050">
    <property type="entry name" value="Beta-mannosidase B"/>
    <property type="match status" value="1"/>
</dbReference>
<comment type="pathway">
    <text evidence="3">Glycan metabolism; N-glycan degradation.</text>
</comment>
<evidence type="ECO:0000256" key="7">
    <source>
        <dbReference type="ARBA" id="ARBA00022801"/>
    </source>
</evidence>
<evidence type="ECO:0000256" key="6">
    <source>
        <dbReference type="ARBA" id="ARBA00022525"/>
    </source>
</evidence>
<feature type="domain" description="Mannosidase Ig/CBM-like" evidence="15">
    <location>
        <begin position="649"/>
        <end position="736"/>
    </location>
</feature>
<name>A0A174EYR0_9FIRM</name>
<dbReference type="Pfam" id="PF17786">
    <property type="entry name" value="Mannosidase_ig"/>
    <property type="match status" value="1"/>
</dbReference>
<evidence type="ECO:0000256" key="3">
    <source>
        <dbReference type="ARBA" id="ARBA00004740"/>
    </source>
</evidence>
<evidence type="ECO:0000259" key="16">
    <source>
        <dbReference type="Pfam" id="PF22666"/>
    </source>
</evidence>
<keyword evidence="8" id="KW-0325">Glycoprotein</keyword>
<dbReference type="Pfam" id="PF17753">
    <property type="entry name" value="Ig_mannosidase"/>
    <property type="match status" value="1"/>
</dbReference>
<dbReference type="GO" id="GO:0005975">
    <property type="term" value="P:carbohydrate metabolic process"/>
    <property type="evidence" value="ECO:0007669"/>
    <property type="project" value="InterPro"/>
</dbReference>
<keyword evidence="9 17" id="KW-0326">Glycosidase</keyword>
<dbReference type="InterPro" id="IPR050887">
    <property type="entry name" value="Beta-mannosidase_GH2"/>
</dbReference>
<dbReference type="InterPro" id="IPR006102">
    <property type="entry name" value="Ig-like_GH2"/>
</dbReference>
<dbReference type="Gene3D" id="3.20.20.80">
    <property type="entry name" value="Glycosidases"/>
    <property type="match status" value="1"/>
</dbReference>
<dbReference type="PANTHER" id="PTHR43730:SF1">
    <property type="entry name" value="BETA-MANNOSIDASE"/>
    <property type="match status" value="1"/>
</dbReference>
<evidence type="ECO:0000256" key="9">
    <source>
        <dbReference type="ARBA" id="ARBA00023295"/>
    </source>
</evidence>
<dbReference type="InterPro" id="IPR054593">
    <property type="entry name" value="Beta-mannosidase-like_N2"/>
</dbReference>
<dbReference type="Proteomes" id="UP000095651">
    <property type="component" value="Unassembled WGS sequence"/>
</dbReference>
<organism evidence="17 18">
    <name type="scientific">Hungatella hathewayi</name>
    <dbReference type="NCBI Taxonomy" id="154046"/>
    <lineage>
        <taxon>Bacteria</taxon>
        <taxon>Bacillati</taxon>
        <taxon>Bacillota</taxon>
        <taxon>Clostridia</taxon>
        <taxon>Lachnospirales</taxon>
        <taxon>Lachnospiraceae</taxon>
        <taxon>Hungatella</taxon>
    </lineage>
</organism>
<evidence type="ECO:0000256" key="2">
    <source>
        <dbReference type="ARBA" id="ARBA00004613"/>
    </source>
</evidence>
<dbReference type="InterPro" id="IPR041447">
    <property type="entry name" value="Mannosidase_ig"/>
</dbReference>
<dbReference type="SUPFAM" id="SSF51445">
    <property type="entry name" value="(Trans)glycosidases"/>
    <property type="match status" value="1"/>
</dbReference>
<dbReference type="PANTHER" id="PTHR43730">
    <property type="entry name" value="BETA-MANNOSIDASE"/>
    <property type="match status" value="1"/>
</dbReference>
<comment type="catalytic activity">
    <reaction evidence="1">
        <text>Hydrolysis of terminal, non-reducing beta-D-mannose residues in beta-D-mannosides.</text>
        <dbReference type="EC" id="3.2.1.25"/>
    </reaction>
</comment>
<evidence type="ECO:0000256" key="10">
    <source>
        <dbReference type="ARBA" id="ARBA00038429"/>
    </source>
</evidence>
<dbReference type="EMBL" id="CYZE01000006">
    <property type="protein sequence ID" value="CUO42437.1"/>
    <property type="molecule type" value="Genomic_DNA"/>
</dbReference>
<comment type="similarity">
    <text evidence="10">Belongs to the glycosyl hydrolase 2 family. Beta-mannosidase B subfamily.</text>
</comment>
<dbReference type="InterPro" id="IPR036156">
    <property type="entry name" value="Beta-gal/glucu_dom_sf"/>
</dbReference>
<evidence type="ECO:0000313" key="17">
    <source>
        <dbReference type="EMBL" id="CUO42437.1"/>
    </source>
</evidence>
<evidence type="ECO:0000259" key="13">
    <source>
        <dbReference type="Pfam" id="PF00703"/>
    </source>
</evidence>
<evidence type="ECO:0000256" key="11">
    <source>
        <dbReference type="ARBA" id="ARBA00041069"/>
    </source>
</evidence>
<gene>
    <name evidence="17" type="primary">csxA_4</name>
    <name evidence="17" type="ORF">ERS852407_02774</name>
</gene>
<dbReference type="GO" id="GO:0006516">
    <property type="term" value="P:glycoprotein catabolic process"/>
    <property type="evidence" value="ECO:0007669"/>
    <property type="project" value="TreeGrafter"/>
</dbReference>
<dbReference type="InterPro" id="IPR017853">
    <property type="entry name" value="GH"/>
</dbReference>
<evidence type="ECO:0000259" key="14">
    <source>
        <dbReference type="Pfam" id="PF17753"/>
    </source>
</evidence>